<dbReference type="PANTHER" id="PTHR30529:SF1">
    <property type="entry name" value="CYTOCHROME B561 HOMOLOG 2"/>
    <property type="match status" value="1"/>
</dbReference>
<evidence type="ECO:0000313" key="16">
    <source>
        <dbReference type="Proteomes" id="UP000244810"/>
    </source>
</evidence>
<evidence type="ECO:0000313" key="15">
    <source>
        <dbReference type="EMBL" id="PVE45264.1"/>
    </source>
</evidence>
<feature type="transmembrane region" description="Helical" evidence="13">
    <location>
        <begin position="12"/>
        <end position="35"/>
    </location>
</feature>
<evidence type="ECO:0000256" key="3">
    <source>
        <dbReference type="ARBA" id="ARBA00022448"/>
    </source>
</evidence>
<dbReference type="SUPFAM" id="SSF81342">
    <property type="entry name" value="Transmembrane di-heme cytochromes"/>
    <property type="match status" value="1"/>
</dbReference>
<comment type="cofactor">
    <cofactor evidence="1">
        <name>heme b</name>
        <dbReference type="ChEBI" id="CHEBI:60344"/>
    </cofactor>
</comment>
<feature type="domain" description="Cytochrome b561 bacterial/Ni-hydrogenase" evidence="14">
    <location>
        <begin position="7"/>
        <end position="175"/>
    </location>
</feature>
<keyword evidence="8" id="KW-0249">Electron transport</keyword>
<dbReference type="GO" id="GO:0020037">
    <property type="term" value="F:heme binding"/>
    <property type="evidence" value="ECO:0007669"/>
    <property type="project" value="TreeGrafter"/>
</dbReference>
<evidence type="ECO:0000256" key="11">
    <source>
        <dbReference type="ARBA" id="ARBA00023136"/>
    </source>
</evidence>
<dbReference type="GO" id="GO:0005886">
    <property type="term" value="C:plasma membrane"/>
    <property type="evidence" value="ECO:0007669"/>
    <property type="project" value="UniProtKB-SubCell"/>
</dbReference>
<feature type="transmembrane region" description="Helical" evidence="13">
    <location>
        <begin position="137"/>
        <end position="162"/>
    </location>
</feature>
<evidence type="ECO:0000256" key="7">
    <source>
        <dbReference type="ARBA" id="ARBA00022723"/>
    </source>
</evidence>
<dbReference type="RefSeq" id="WP_107751761.1">
    <property type="nucleotide sequence ID" value="NZ_QBKF01000005.1"/>
</dbReference>
<evidence type="ECO:0000256" key="12">
    <source>
        <dbReference type="ARBA" id="ARBA00037975"/>
    </source>
</evidence>
<dbReference type="InterPro" id="IPR052168">
    <property type="entry name" value="Cytochrome_b561_oxidase"/>
</dbReference>
<keyword evidence="9 13" id="KW-1133">Transmembrane helix</keyword>
<evidence type="ECO:0000256" key="8">
    <source>
        <dbReference type="ARBA" id="ARBA00022982"/>
    </source>
</evidence>
<dbReference type="GO" id="GO:0022904">
    <property type="term" value="P:respiratory electron transport chain"/>
    <property type="evidence" value="ECO:0007669"/>
    <property type="project" value="InterPro"/>
</dbReference>
<accession>A0A2T7UKR8</accession>
<comment type="similarity">
    <text evidence="12">Belongs to the cytochrome b561 family.</text>
</comment>
<evidence type="ECO:0000256" key="13">
    <source>
        <dbReference type="SAM" id="Phobius"/>
    </source>
</evidence>
<dbReference type="OrthoDB" id="8156287at2"/>
<evidence type="ECO:0000256" key="10">
    <source>
        <dbReference type="ARBA" id="ARBA00023004"/>
    </source>
</evidence>
<feature type="transmembrane region" description="Helical" evidence="13">
    <location>
        <begin position="47"/>
        <end position="68"/>
    </location>
</feature>
<gene>
    <name evidence="15" type="ORF">DDE23_22085</name>
</gene>
<comment type="subcellular location">
    <subcellularLocation>
        <location evidence="2">Cell membrane</location>
        <topology evidence="2">Multi-pass membrane protein</topology>
    </subcellularLocation>
</comment>
<evidence type="ECO:0000256" key="2">
    <source>
        <dbReference type="ARBA" id="ARBA00004651"/>
    </source>
</evidence>
<dbReference type="InterPro" id="IPR011577">
    <property type="entry name" value="Cyt_b561_bac/Ni-Hgenase"/>
</dbReference>
<evidence type="ECO:0000256" key="1">
    <source>
        <dbReference type="ARBA" id="ARBA00001970"/>
    </source>
</evidence>
<comment type="caution">
    <text evidence="15">The sequence shown here is derived from an EMBL/GenBank/DDBJ whole genome shotgun (WGS) entry which is preliminary data.</text>
</comment>
<dbReference type="GO" id="GO:0009055">
    <property type="term" value="F:electron transfer activity"/>
    <property type="evidence" value="ECO:0007669"/>
    <property type="project" value="InterPro"/>
</dbReference>
<protein>
    <submittedName>
        <fullName evidence="15">Cytochrome B</fullName>
    </submittedName>
</protein>
<dbReference type="PANTHER" id="PTHR30529">
    <property type="entry name" value="CYTOCHROME B561"/>
    <property type="match status" value="1"/>
</dbReference>
<evidence type="ECO:0000256" key="4">
    <source>
        <dbReference type="ARBA" id="ARBA00022475"/>
    </source>
</evidence>
<dbReference type="Pfam" id="PF01292">
    <property type="entry name" value="Ni_hydr_CYTB"/>
    <property type="match status" value="1"/>
</dbReference>
<keyword evidence="5" id="KW-0349">Heme</keyword>
<dbReference type="AlphaFoldDB" id="A0A2T7UKR8"/>
<dbReference type="Proteomes" id="UP000244810">
    <property type="component" value="Unassembled WGS sequence"/>
</dbReference>
<feature type="transmembrane region" description="Helical" evidence="13">
    <location>
        <begin position="88"/>
        <end position="112"/>
    </location>
</feature>
<evidence type="ECO:0000256" key="5">
    <source>
        <dbReference type="ARBA" id="ARBA00022617"/>
    </source>
</evidence>
<proteinExistence type="inferred from homology"/>
<reference evidence="15 16" key="1">
    <citation type="journal article" date="2011" name="Syst. Appl. Microbiol.">
        <title>Defluviimonas denitrificans gen. nov., sp. nov., and Pararhodobacter aggregans gen. nov., sp. nov., non-phototrophic Rhodobacteraceae from the biofilter of a marine aquaculture.</title>
        <authorList>
            <person name="Foesel B.U."/>
            <person name="Drake H.L."/>
            <person name="Schramm A."/>
        </authorList>
    </citation>
    <scope>NUCLEOTIDE SEQUENCE [LARGE SCALE GENOMIC DNA]</scope>
    <source>
        <strain evidence="15 16">D1-19</strain>
    </source>
</reference>
<keyword evidence="3" id="KW-0813">Transport</keyword>
<keyword evidence="7" id="KW-0479">Metal-binding</keyword>
<dbReference type="Gene3D" id="1.20.950.20">
    <property type="entry name" value="Transmembrane di-heme cytochromes, Chain C"/>
    <property type="match status" value="1"/>
</dbReference>
<evidence type="ECO:0000259" key="14">
    <source>
        <dbReference type="Pfam" id="PF01292"/>
    </source>
</evidence>
<keyword evidence="11 13" id="KW-0472">Membrane</keyword>
<keyword evidence="10" id="KW-0408">Iron</keyword>
<keyword evidence="16" id="KW-1185">Reference proteome</keyword>
<sequence length="177" mass="18800">MSPRPARYHPALVTLHWLIALLVMLALIAGSLVISDMPNTEPDKIDALRIHAIMGVSIGALMLIRLLVRWRTAHPAPASTGIALADRLAPLAHGALYVLVLLMAASGIALSVQSGLGEALFGTGALPADFHAFTPRLVHGLIADLLIALIVLHVAAALYHALVRRDGLLRRMGFGAR</sequence>
<name>A0A2T7UKR8_9RHOB</name>
<organism evidence="15 16">
    <name type="scientific">Pararhodobacter aggregans</name>
    <dbReference type="NCBI Taxonomy" id="404875"/>
    <lineage>
        <taxon>Bacteria</taxon>
        <taxon>Pseudomonadati</taxon>
        <taxon>Pseudomonadota</taxon>
        <taxon>Alphaproteobacteria</taxon>
        <taxon>Rhodobacterales</taxon>
        <taxon>Paracoccaceae</taxon>
        <taxon>Pararhodobacter</taxon>
    </lineage>
</organism>
<evidence type="ECO:0000256" key="9">
    <source>
        <dbReference type="ARBA" id="ARBA00022989"/>
    </source>
</evidence>
<dbReference type="EMBL" id="QDDR01000016">
    <property type="protein sequence ID" value="PVE45264.1"/>
    <property type="molecule type" value="Genomic_DNA"/>
</dbReference>
<keyword evidence="6 13" id="KW-0812">Transmembrane</keyword>
<evidence type="ECO:0000256" key="6">
    <source>
        <dbReference type="ARBA" id="ARBA00022692"/>
    </source>
</evidence>
<dbReference type="GO" id="GO:0046872">
    <property type="term" value="F:metal ion binding"/>
    <property type="evidence" value="ECO:0007669"/>
    <property type="project" value="UniProtKB-KW"/>
</dbReference>
<keyword evidence="4" id="KW-1003">Cell membrane</keyword>
<dbReference type="InterPro" id="IPR016174">
    <property type="entry name" value="Di-haem_cyt_TM"/>
</dbReference>